<protein>
    <recommendedName>
        <fullName evidence="4">Alpha-ketoglutarate-dependent sulfonate dioxygenase</fullName>
    </recommendedName>
</protein>
<dbReference type="AlphaFoldDB" id="A0A319AS60"/>
<evidence type="ECO:0000256" key="1">
    <source>
        <dbReference type="SAM" id="MobiDB-lite"/>
    </source>
</evidence>
<evidence type="ECO:0000313" key="3">
    <source>
        <dbReference type="Proteomes" id="UP000248349"/>
    </source>
</evidence>
<dbReference type="RefSeq" id="XP_025435104.1">
    <property type="nucleotide sequence ID" value="XM_025577156.1"/>
</dbReference>
<gene>
    <name evidence="2" type="ORF">BP01DRAFT_379505</name>
</gene>
<feature type="non-terminal residue" evidence="2">
    <location>
        <position position="716"/>
    </location>
</feature>
<dbReference type="PANTHER" id="PTHR34365:SF7">
    <property type="entry name" value="GLYCINE-RICH DOMAIN-CONTAINING PROTEIN 1"/>
    <property type="match status" value="1"/>
</dbReference>
<dbReference type="PANTHER" id="PTHR34365">
    <property type="entry name" value="ENOLASE (DUF1399)"/>
    <property type="match status" value="1"/>
</dbReference>
<dbReference type="Proteomes" id="UP000248349">
    <property type="component" value="Unassembled WGS sequence"/>
</dbReference>
<dbReference type="InterPro" id="IPR009836">
    <property type="entry name" value="GRDP-like"/>
</dbReference>
<evidence type="ECO:0000313" key="2">
    <source>
        <dbReference type="EMBL" id="PYH49122.1"/>
    </source>
</evidence>
<dbReference type="Pfam" id="PF07173">
    <property type="entry name" value="GRDP-like"/>
    <property type="match status" value="1"/>
</dbReference>
<accession>A0A319AS60</accession>
<sequence length="716" mass="80442">MAKENDPVGDQPPTYNQIDPSQLALPPLDLSRDAGPPEYTTVTADQCAVHLKLLAALADLRDSVASTRGIFDIQDPDPEIFQPDSQEANEAWARVKEKRWAVYTTRAVDRYAAWWESCVPASLAPPTLSTLQTPSYESITTCDKPMQWSQDQLPPLDVLMVWHAHMLNPRAFLEDCIRHGKMSFWASGLPWGAVNACIDNVTLDYETGPVAQETFFRKTGFPWDNLLDTHDKRLRCPNCGQRVSVPWTTGGKLLALDGAFEQWHGFSDKDFRHSCPSCSHTIDHEALKIAKFVRDIQSLLREQLPMPGTYYNLRGIPEPASDPRRHKQQFHFPNRLLLVVGNELINYAQGDDPQRQQPGPATMQTINDHLAAQLKHKQVMYQTNAGSRQTALYPEEKVAYRRMLSHYWDNHSAFALDLVGAVIRQGTFIQKMDQIDWLHSPTVLATMARLIKKYHIFFRIMTQNPRRMAVPTLDVDLAWHTHQLTPARYFAFSSHRTRADSVFTILIDHDDKVDETRLSDAFAWTSKAYRKLTAGDQVYSECTCWYCEAVRLSTDHPAIIPSFLPSALSSSVRARNAAAQLHHRPDISSHPDRNPHISAHNAVRPATTTANPDAHQMKLLKLRTDYAKARRRAEKRQKNKDSNTGRTSPVDPIYGYYPLMWGYPVYVPFYAPYACDPAVHADAYAANPSCMSLVAGGYGNCAAGTCGGGVAAGSCG</sequence>
<feature type="compositionally biased region" description="Basic residues" evidence="1">
    <location>
        <begin position="629"/>
        <end position="638"/>
    </location>
</feature>
<organism evidence="2 3">
    <name type="scientific">Aspergillus saccharolyticus JOP 1030-1</name>
    <dbReference type="NCBI Taxonomy" id="1450539"/>
    <lineage>
        <taxon>Eukaryota</taxon>
        <taxon>Fungi</taxon>
        <taxon>Dikarya</taxon>
        <taxon>Ascomycota</taxon>
        <taxon>Pezizomycotina</taxon>
        <taxon>Eurotiomycetes</taxon>
        <taxon>Eurotiomycetidae</taxon>
        <taxon>Eurotiales</taxon>
        <taxon>Aspergillaceae</taxon>
        <taxon>Aspergillus</taxon>
        <taxon>Aspergillus subgen. Circumdati</taxon>
    </lineage>
</organism>
<dbReference type="GeneID" id="37078385"/>
<keyword evidence="3" id="KW-1185">Reference proteome</keyword>
<dbReference type="EMBL" id="KZ821220">
    <property type="protein sequence ID" value="PYH49122.1"/>
    <property type="molecule type" value="Genomic_DNA"/>
</dbReference>
<reference evidence="2 3" key="1">
    <citation type="submission" date="2016-12" db="EMBL/GenBank/DDBJ databases">
        <title>The genomes of Aspergillus section Nigri reveals drivers in fungal speciation.</title>
        <authorList>
            <consortium name="DOE Joint Genome Institute"/>
            <person name="Vesth T.C."/>
            <person name="Nybo J."/>
            <person name="Theobald S."/>
            <person name="Brandl J."/>
            <person name="Frisvad J.C."/>
            <person name="Nielsen K.F."/>
            <person name="Lyhne E.K."/>
            <person name="Kogle M.E."/>
            <person name="Kuo A."/>
            <person name="Riley R."/>
            <person name="Clum A."/>
            <person name="Nolan M."/>
            <person name="Lipzen A."/>
            <person name="Salamov A."/>
            <person name="Henrissat B."/>
            <person name="Wiebenga A."/>
            <person name="De Vries R.P."/>
            <person name="Grigoriev I.V."/>
            <person name="Mortensen U.H."/>
            <person name="Andersen M.R."/>
            <person name="Baker S.E."/>
        </authorList>
    </citation>
    <scope>NUCLEOTIDE SEQUENCE [LARGE SCALE GENOMIC DNA]</scope>
    <source>
        <strain evidence="2 3">JOP 1030-1</strain>
    </source>
</reference>
<dbReference type="OrthoDB" id="2684236at2759"/>
<feature type="region of interest" description="Disordered" evidence="1">
    <location>
        <begin position="579"/>
        <end position="614"/>
    </location>
</feature>
<feature type="region of interest" description="Disordered" evidence="1">
    <location>
        <begin position="1"/>
        <end position="37"/>
    </location>
</feature>
<feature type="compositionally biased region" description="Basic and acidic residues" evidence="1">
    <location>
        <begin position="583"/>
        <end position="595"/>
    </location>
</feature>
<feature type="region of interest" description="Disordered" evidence="1">
    <location>
        <begin position="628"/>
        <end position="647"/>
    </location>
</feature>
<dbReference type="STRING" id="1450539.A0A319AS60"/>
<proteinExistence type="predicted"/>
<name>A0A319AS60_9EURO</name>
<evidence type="ECO:0008006" key="4">
    <source>
        <dbReference type="Google" id="ProtNLM"/>
    </source>
</evidence>